<sequence length="264" mass="29490">MACNTSGEPAGRQGSGRSYCFLNSLAGTVQSRNCGAIPLYPYVQIRCIHFRPRGDPSGHLYLEKISPAHSCGRERASLTVTNHIALSDKSYLCWPTFMSGSARKNFRCINSMFLITGDSSGLYMKLTKRKREELRMKFGGGCAYCGEKLPTSGWQVNYVDPLLSPSIQADTDCLMSENIVAACRECSQLKGTNSLEVFRIQIMKQTERAHRNSVNFRNAIRFGLISKNHSPVIFWFEKYATQKAYVENSVVKSSPGFETVALHN</sequence>
<proteinExistence type="predicted"/>
<comment type="caution">
    <text evidence="1">The sequence shown here is derived from an EMBL/GenBank/DDBJ whole genome shotgun (WGS) entry which is preliminary data.</text>
</comment>
<organism evidence="1 4">
    <name type="scientific">Kosakonia radicincitans</name>
    <dbReference type="NCBI Taxonomy" id="283686"/>
    <lineage>
        <taxon>Bacteria</taxon>
        <taxon>Pseudomonadati</taxon>
        <taxon>Pseudomonadota</taxon>
        <taxon>Gammaproteobacteria</taxon>
        <taxon>Enterobacterales</taxon>
        <taxon>Enterobacteriaceae</taxon>
        <taxon>Kosakonia</taxon>
    </lineage>
</organism>
<dbReference type="Proteomes" id="UP000198760">
    <property type="component" value="Unassembled WGS sequence"/>
</dbReference>
<dbReference type="InterPro" id="IPR003615">
    <property type="entry name" value="HNH_nuc"/>
</dbReference>
<dbReference type="Proteomes" id="UP000199173">
    <property type="component" value="Unassembled WGS sequence"/>
</dbReference>
<evidence type="ECO:0000313" key="3">
    <source>
        <dbReference type="Proteomes" id="UP000198760"/>
    </source>
</evidence>
<gene>
    <name evidence="2" type="ORF">SAMN03159428_04892</name>
    <name evidence="1" type="ORF">SAMN03159514_04879</name>
</gene>
<evidence type="ECO:0000313" key="4">
    <source>
        <dbReference type="Proteomes" id="UP000199173"/>
    </source>
</evidence>
<evidence type="ECO:0000313" key="1">
    <source>
        <dbReference type="EMBL" id="SFR26156.1"/>
    </source>
</evidence>
<keyword evidence="3" id="KW-1185">Reference proteome</keyword>
<dbReference type="CDD" id="cd00085">
    <property type="entry name" value="HNHc"/>
    <property type="match status" value="1"/>
</dbReference>
<dbReference type="Gene3D" id="1.10.30.50">
    <property type="match status" value="1"/>
</dbReference>
<dbReference type="EMBL" id="FOYJ01000016">
    <property type="protein sequence ID" value="SFR26156.1"/>
    <property type="molecule type" value="Genomic_DNA"/>
</dbReference>
<reference evidence="3 4" key="1">
    <citation type="submission" date="2016-10" db="EMBL/GenBank/DDBJ databases">
        <authorList>
            <person name="Varghese N."/>
            <person name="Submissions S."/>
        </authorList>
    </citation>
    <scope>NUCLEOTIDE SEQUENCE [LARGE SCALE GENOMIC DNA]</scope>
    <source>
        <strain evidence="2 3">NFIX06</strain>
        <strain evidence="1 4">NFIX08</strain>
    </source>
</reference>
<evidence type="ECO:0000313" key="2">
    <source>
        <dbReference type="EMBL" id="SFU16622.1"/>
    </source>
</evidence>
<dbReference type="AlphaFoldDB" id="A0AAX2EZ91"/>
<protein>
    <recommendedName>
        <fullName evidence="5">HNH endonuclease</fullName>
    </recommendedName>
</protein>
<evidence type="ECO:0008006" key="5">
    <source>
        <dbReference type="Google" id="ProtNLM"/>
    </source>
</evidence>
<name>A0AAX2EZ91_9ENTR</name>
<dbReference type="EMBL" id="FPAV01000019">
    <property type="protein sequence ID" value="SFU16622.1"/>
    <property type="molecule type" value="Genomic_DNA"/>
</dbReference>
<accession>A0AAX2EZ91</accession>